<feature type="compositionally biased region" description="Polar residues" evidence="1">
    <location>
        <begin position="542"/>
        <end position="600"/>
    </location>
</feature>
<feature type="compositionally biased region" description="Polar residues" evidence="1">
    <location>
        <begin position="662"/>
        <end position="685"/>
    </location>
</feature>
<name>A0A1Y2D2R3_9FUNG</name>
<evidence type="ECO:0000313" key="3">
    <source>
        <dbReference type="Proteomes" id="UP000193642"/>
    </source>
</evidence>
<dbReference type="Proteomes" id="UP000193642">
    <property type="component" value="Unassembled WGS sequence"/>
</dbReference>
<evidence type="ECO:0000256" key="1">
    <source>
        <dbReference type="SAM" id="MobiDB-lite"/>
    </source>
</evidence>
<accession>A0A1Y2D2R3</accession>
<dbReference type="OrthoDB" id="2137067at2759"/>
<feature type="region of interest" description="Disordered" evidence="1">
    <location>
        <begin position="507"/>
        <end position="601"/>
    </location>
</feature>
<dbReference type="EMBL" id="MCGO01000001">
    <property type="protein sequence ID" value="ORY53540.1"/>
    <property type="molecule type" value="Genomic_DNA"/>
</dbReference>
<proteinExistence type="predicted"/>
<comment type="caution">
    <text evidence="2">The sequence shown here is derived from an EMBL/GenBank/DDBJ whole genome shotgun (WGS) entry which is preliminary data.</text>
</comment>
<feature type="compositionally biased region" description="Low complexity" evidence="1">
    <location>
        <begin position="386"/>
        <end position="406"/>
    </location>
</feature>
<feature type="compositionally biased region" description="Polar residues" evidence="1">
    <location>
        <begin position="624"/>
        <end position="644"/>
    </location>
</feature>
<feature type="compositionally biased region" description="Acidic residues" evidence="1">
    <location>
        <begin position="649"/>
        <end position="660"/>
    </location>
</feature>
<feature type="region of interest" description="Disordered" evidence="1">
    <location>
        <begin position="30"/>
        <end position="54"/>
    </location>
</feature>
<organism evidence="2 3">
    <name type="scientific">Rhizoclosmatium globosum</name>
    <dbReference type="NCBI Taxonomy" id="329046"/>
    <lineage>
        <taxon>Eukaryota</taxon>
        <taxon>Fungi</taxon>
        <taxon>Fungi incertae sedis</taxon>
        <taxon>Chytridiomycota</taxon>
        <taxon>Chytridiomycota incertae sedis</taxon>
        <taxon>Chytridiomycetes</taxon>
        <taxon>Chytridiales</taxon>
        <taxon>Chytriomycetaceae</taxon>
        <taxon>Rhizoclosmatium</taxon>
    </lineage>
</organism>
<feature type="compositionally biased region" description="Polar residues" evidence="1">
    <location>
        <begin position="321"/>
        <end position="335"/>
    </location>
</feature>
<sequence length="1018" mass="109738">MSSSSAQCLCPNPQQQIRDDFIAPSFAAPRATPLRSVSEPPPPPSESPPPPDEPGTEILVLVVAAFLGFAFLLRRLLSTRKKRVKAAKSGHIPSPVRAKIISHRNSISANEVQSDDQLIDSALRQRKLRMPQQPVSLLNVPASPRSQVRGIDRRRVSNDTASDSPATPLTPQTPPPIRHFKYYSNSSKKSSANQKRRHHFLQSHLSGSDFDANSARFDLNAENSDSDAVNPDLMPMPPQHRRTFSSSAEEPHHLIQQTEQGIPVAKSVPSFTFPSRNPSSNSTAPLPIQVPFQHPTPPSMTRDASLSSLRKQTAPADIDSATDQHSYKSGISRATSTREFEQVMKLRDDGESESSATTAPPTSSSSVPFWKRGFSRPPSVNELQDASISPPNSASNSVPTTSTTSSSILPKLTLFKRKSNADLTSALSPGLGGDKPAVPQSPVAAVMKGFWPIKSSASAAGSGNSRVGSPATLGDHVEPVSLLAKEESSTVDDAVGRGVPILSLPTKKGKKATALSSTKKAAVDETGKASVKEPSVSRFWPSGSSAATKQQQTETSSKGKSPAVSASSMKFGSVDTKSLDSGEQNNHGEGGSISSATSKSYWGKQRTPAISYAKAAAKTDTEEPPQQATGSLHSSVSGNRSENPVSVNVDDDWMDVDDGTQENKQSMLSRFSKWQSGGKTKSSSHIKGLNHDAKSFAPSTASSASKFFGLRKRASHETMKNEFLRMATSSPSNEPSQLMDYSESPQPAYNPMVPRNDSFINTPLFLLSDYDRPLYNQQHNHNDSQSHQDIIHRPKPRYQQFSEYNHLSPTKLYDSDDAISLSGFQMRRKPSLVEPIHRPNSANRTRSISSAPGSNLKGGASTDVEPDSSALYSPFFSGLEIPMTQTKAPASLSSASSFHLDGSTSSINDSRASHRSRHHHYHHHHHFYHFPADQQGGGGQQVQQQQQPVNMPLVNVQELAGNFRRLRKLSHDAGLYGGGSSSTDFVERGSGSGSKLGGRVSGSTIGSFVTVVDDEDNA</sequence>
<feature type="compositionally biased region" description="Low complexity" evidence="1">
    <location>
        <begin position="182"/>
        <end position="191"/>
    </location>
</feature>
<gene>
    <name evidence="2" type="ORF">BCR33DRAFT_710945</name>
</gene>
<feature type="compositionally biased region" description="Basic and acidic residues" evidence="1">
    <location>
        <begin position="336"/>
        <end position="349"/>
    </location>
</feature>
<feature type="region of interest" description="Disordered" evidence="1">
    <location>
        <begin position="614"/>
        <end position="700"/>
    </location>
</feature>
<protein>
    <submittedName>
        <fullName evidence="2">Uncharacterized protein</fullName>
    </submittedName>
</protein>
<dbReference type="AlphaFoldDB" id="A0A1Y2D2R3"/>
<keyword evidence="3" id="KW-1185">Reference proteome</keyword>
<feature type="region of interest" description="Disordered" evidence="1">
    <location>
        <begin position="130"/>
        <end position="198"/>
    </location>
</feature>
<feature type="region of interest" description="Disordered" evidence="1">
    <location>
        <begin position="978"/>
        <end position="999"/>
    </location>
</feature>
<feature type="region of interest" description="Disordered" evidence="1">
    <location>
        <begin position="258"/>
        <end position="406"/>
    </location>
</feature>
<feature type="compositionally biased region" description="Pro residues" evidence="1">
    <location>
        <begin position="39"/>
        <end position="53"/>
    </location>
</feature>
<feature type="region of interest" description="Disordered" evidence="1">
    <location>
        <begin position="830"/>
        <end position="867"/>
    </location>
</feature>
<feature type="compositionally biased region" description="Polar residues" evidence="1">
    <location>
        <begin position="840"/>
        <end position="853"/>
    </location>
</feature>
<feature type="compositionally biased region" description="Low complexity" evidence="1">
    <location>
        <begin position="353"/>
        <end position="366"/>
    </location>
</feature>
<feature type="compositionally biased region" description="Polar residues" evidence="1">
    <location>
        <begin position="269"/>
        <end position="284"/>
    </location>
</feature>
<feature type="compositionally biased region" description="Basic and acidic residues" evidence="1">
    <location>
        <begin position="521"/>
        <end position="531"/>
    </location>
</feature>
<feature type="compositionally biased region" description="Polar residues" evidence="1">
    <location>
        <begin position="302"/>
        <end position="311"/>
    </location>
</feature>
<feature type="compositionally biased region" description="Gly residues" evidence="1">
    <location>
        <begin position="990"/>
        <end position="999"/>
    </location>
</feature>
<reference evidence="2 3" key="1">
    <citation type="submission" date="2016-07" db="EMBL/GenBank/DDBJ databases">
        <title>Pervasive Adenine N6-methylation of Active Genes in Fungi.</title>
        <authorList>
            <consortium name="DOE Joint Genome Institute"/>
            <person name="Mondo S.J."/>
            <person name="Dannebaum R.O."/>
            <person name="Kuo R.C."/>
            <person name="Labutti K."/>
            <person name="Haridas S."/>
            <person name="Kuo A."/>
            <person name="Salamov A."/>
            <person name="Ahrendt S.R."/>
            <person name="Lipzen A."/>
            <person name="Sullivan W."/>
            <person name="Andreopoulos W.B."/>
            <person name="Clum A."/>
            <person name="Lindquist E."/>
            <person name="Daum C."/>
            <person name="Ramamoorthy G.K."/>
            <person name="Gryganskyi A."/>
            <person name="Culley D."/>
            <person name="Magnuson J.K."/>
            <person name="James T.Y."/>
            <person name="O'Malley M.A."/>
            <person name="Stajich J.E."/>
            <person name="Spatafora J.W."/>
            <person name="Visel A."/>
            <person name="Grigoriev I.V."/>
        </authorList>
    </citation>
    <scope>NUCLEOTIDE SEQUENCE [LARGE SCALE GENOMIC DNA]</scope>
    <source>
        <strain evidence="2 3">JEL800</strain>
    </source>
</reference>
<evidence type="ECO:0000313" key="2">
    <source>
        <dbReference type="EMBL" id="ORY53540.1"/>
    </source>
</evidence>